<proteinExistence type="predicted"/>
<dbReference type="EMBL" id="GBXM01096203">
    <property type="protein sequence ID" value="JAH12374.1"/>
    <property type="molecule type" value="Transcribed_RNA"/>
</dbReference>
<reference evidence="1" key="2">
    <citation type="journal article" date="2015" name="Fish Shellfish Immunol.">
        <title>Early steps in the European eel (Anguilla anguilla)-Vibrio vulnificus interaction in the gills: Role of the RtxA13 toxin.</title>
        <authorList>
            <person name="Callol A."/>
            <person name="Pajuelo D."/>
            <person name="Ebbesson L."/>
            <person name="Teles M."/>
            <person name="MacKenzie S."/>
            <person name="Amaro C."/>
        </authorList>
    </citation>
    <scope>NUCLEOTIDE SEQUENCE</scope>
</reference>
<dbReference type="AlphaFoldDB" id="A0A0E9Q6L3"/>
<name>A0A0E9Q6L3_ANGAN</name>
<reference evidence="1" key="1">
    <citation type="submission" date="2014-11" db="EMBL/GenBank/DDBJ databases">
        <authorList>
            <person name="Amaro Gonzalez C."/>
        </authorList>
    </citation>
    <scope>NUCLEOTIDE SEQUENCE</scope>
</reference>
<sequence length="51" mass="5834">MQSDFLYNECTKSSILPVPQEKGLCLFCRGLPDFNKKKKLINLGTMINEAR</sequence>
<organism evidence="1">
    <name type="scientific">Anguilla anguilla</name>
    <name type="common">European freshwater eel</name>
    <name type="synonym">Muraena anguilla</name>
    <dbReference type="NCBI Taxonomy" id="7936"/>
    <lineage>
        <taxon>Eukaryota</taxon>
        <taxon>Metazoa</taxon>
        <taxon>Chordata</taxon>
        <taxon>Craniata</taxon>
        <taxon>Vertebrata</taxon>
        <taxon>Euteleostomi</taxon>
        <taxon>Actinopterygii</taxon>
        <taxon>Neopterygii</taxon>
        <taxon>Teleostei</taxon>
        <taxon>Anguilliformes</taxon>
        <taxon>Anguillidae</taxon>
        <taxon>Anguilla</taxon>
    </lineage>
</organism>
<accession>A0A0E9Q6L3</accession>
<protein>
    <submittedName>
        <fullName evidence="1">Uncharacterized protein</fullName>
    </submittedName>
</protein>
<evidence type="ECO:0000313" key="1">
    <source>
        <dbReference type="EMBL" id="JAH12374.1"/>
    </source>
</evidence>